<keyword evidence="2 4" id="KW-0808">Transferase</keyword>
<dbReference type="InterPro" id="IPR045304">
    <property type="entry name" value="LbH_SAT"/>
</dbReference>
<dbReference type="GO" id="GO:0009001">
    <property type="term" value="F:serine O-acetyltransferase activity"/>
    <property type="evidence" value="ECO:0007669"/>
    <property type="project" value="UniProtKB-EC"/>
</dbReference>
<dbReference type="GO" id="GO:0008652">
    <property type="term" value="P:amino acid biosynthetic process"/>
    <property type="evidence" value="ECO:0007669"/>
    <property type="project" value="UniProtKB-KW"/>
</dbReference>
<dbReference type="AlphaFoldDB" id="A0A0J1BIW3"/>
<keyword evidence="5" id="KW-1185">Reference proteome</keyword>
<organism evidence="4 5">
    <name type="scientific">Rhodopirellula islandica</name>
    <dbReference type="NCBI Taxonomy" id="595434"/>
    <lineage>
        <taxon>Bacteria</taxon>
        <taxon>Pseudomonadati</taxon>
        <taxon>Planctomycetota</taxon>
        <taxon>Planctomycetia</taxon>
        <taxon>Pirellulales</taxon>
        <taxon>Pirellulaceae</taxon>
        <taxon>Rhodopirellula</taxon>
    </lineage>
</organism>
<dbReference type="FunFam" id="2.160.10.10:FF:000015">
    <property type="entry name" value="Serine acetyltransferase, plasmid"/>
    <property type="match status" value="1"/>
</dbReference>
<keyword evidence="1" id="KW-0028">Amino-acid biosynthesis</keyword>
<keyword evidence="3 4" id="KW-0012">Acyltransferase</keyword>
<evidence type="ECO:0000256" key="3">
    <source>
        <dbReference type="ARBA" id="ARBA00023315"/>
    </source>
</evidence>
<dbReference type="CDD" id="cd03354">
    <property type="entry name" value="LbH_SAT"/>
    <property type="match status" value="1"/>
</dbReference>
<protein>
    <submittedName>
        <fullName evidence="4">Serine acetyltransferase</fullName>
        <ecNumber evidence="4">2.3.1.30</ecNumber>
    </submittedName>
</protein>
<name>A0A0J1BIW3_RHOIS</name>
<proteinExistence type="predicted"/>
<dbReference type="Proteomes" id="UP000036367">
    <property type="component" value="Unassembled WGS sequence"/>
</dbReference>
<reference evidence="4" key="1">
    <citation type="submission" date="2015-05" db="EMBL/GenBank/DDBJ databases">
        <title>Permanent draft genome of Rhodopirellula islandicus K833.</title>
        <authorList>
            <person name="Kizina J."/>
            <person name="Richter M."/>
            <person name="Glockner F.O."/>
            <person name="Harder J."/>
        </authorList>
    </citation>
    <scope>NUCLEOTIDE SEQUENCE [LARGE SCALE GENOMIC DNA]</scope>
    <source>
        <strain evidence="4">K833</strain>
    </source>
</reference>
<evidence type="ECO:0000313" key="4">
    <source>
        <dbReference type="EMBL" id="KLU06491.1"/>
    </source>
</evidence>
<dbReference type="Gene3D" id="1.10.3130.10">
    <property type="entry name" value="serine acetyltransferase, domain 1"/>
    <property type="match status" value="1"/>
</dbReference>
<evidence type="ECO:0000256" key="1">
    <source>
        <dbReference type="ARBA" id="ARBA00022605"/>
    </source>
</evidence>
<comment type="caution">
    <text evidence="4">The sequence shown here is derived from an EMBL/GenBank/DDBJ whole genome shotgun (WGS) entry which is preliminary data.</text>
</comment>
<dbReference type="OrthoDB" id="9801456at2"/>
<evidence type="ECO:0000256" key="2">
    <source>
        <dbReference type="ARBA" id="ARBA00022679"/>
    </source>
</evidence>
<dbReference type="EMBL" id="LECT01000015">
    <property type="protein sequence ID" value="KLU06491.1"/>
    <property type="molecule type" value="Genomic_DNA"/>
</dbReference>
<dbReference type="EC" id="2.3.1.30" evidence="4"/>
<dbReference type="InterPro" id="IPR042122">
    <property type="entry name" value="Ser_AcTrfase_N_sf"/>
</dbReference>
<dbReference type="Gene3D" id="2.160.10.10">
    <property type="entry name" value="Hexapeptide repeat proteins"/>
    <property type="match status" value="1"/>
</dbReference>
<dbReference type="PANTHER" id="PTHR42811">
    <property type="entry name" value="SERINE ACETYLTRANSFERASE"/>
    <property type="match status" value="1"/>
</dbReference>
<dbReference type="RefSeq" id="WP_047813517.1">
    <property type="nucleotide sequence ID" value="NZ_LECT01000015.1"/>
</dbReference>
<dbReference type="SUPFAM" id="SSF51161">
    <property type="entry name" value="Trimeric LpxA-like enzymes"/>
    <property type="match status" value="1"/>
</dbReference>
<dbReference type="STRING" id="595434.RISK_001702"/>
<dbReference type="InterPro" id="IPR011004">
    <property type="entry name" value="Trimer_LpxA-like_sf"/>
</dbReference>
<evidence type="ECO:0000313" key="5">
    <source>
        <dbReference type="Proteomes" id="UP000036367"/>
    </source>
</evidence>
<accession>A0A0J1BIW3</accession>
<dbReference type="PATRIC" id="fig|595434.4.peg.1624"/>
<sequence length="324" mass="36088">MASDFRLKEQLPELTEQIVSTYTSDDSINHLGHCPLPSYTAVVDILLDFKDILYPGYKRHTNLHAGNIRYHVGGLIDSLHDQLTTQIARALRHEHRVLQNHKDCETDIDFEAKGQAMAIEMLKRIVKLRHVLATDVQAAHDGDPACQTTDEVVFCYPGFEAITVYRIAHELVQLNVPFIPRMMTEWAHKETGIDIHPGATIGDYFFIDHGTGVVIGETCHIGKHVKLYQGVTLGALSFPTDADGQLIRGQKRHPTIEDDVVVYANATILGGRTVIGRESVIGSSVWITRSVSPGTTVVLEKPQLKVRGSDEPADELRPEVNYQI</sequence>
<gene>
    <name evidence="4" type="ORF">RISK_001702</name>
</gene>